<organism evidence="1 2">
    <name type="scientific">Cnuibacter physcomitrellae</name>
    <dbReference type="NCBI Taxonomy" id="1619308"/>
    <lineage>
        <taxon>Bacteria</taxon>
        <taxon>Bacillati</taxon>
        <taxon>Actinomycetota</taxon>
        <taxon>Actinomycetes</taxon>
        <taxon>Micrococcales</taxon>
        <taxon>Microbacteriaceae</taxon>
        <taxon>Cnuibacter</taxon>
    </lineage>
</organism>
<dbReference type="EMBL" id="CP020715">
    <property type="protein sequence ID" value="ARJ04345.1"/>
    <property type="molecule type" value="Genomic_DNA"/>
</dbReference>
<sequence length="281" mass="29408">METAFALGSLGAGLVLLVVAVSLRLWSLTPWSAPGSCRMAPAGGASPRSAAALAILVGRPRRAAAVALVALEAEDAVVVGRPERDRIPELRIRDVGRIDADAHLILDAYSTSGSERRSALWNAIDTVGESVARNGLTGRLIRWPARVLIPVAIIALILSALVIVLVAPSAIAWAAAVGTLAALAAIIVVPTRIQRPTAAAAPLLADLRARREAVRRGDSAVSSGSAASVEDVVLFGRATRLRQTTIGPDGVTLWQLTRATDPGAPRGRIISNVIEFLSWWS</sequence>
<evidence type="ECO:0000313" key="1">
    <source>
        <dbReference type="EMBL" id="ARJ04345.1"/>
    </source>
</evidence>
<dbReference type="Proteomes" id="UP000192775">
    <property type="component" value="Chromosome"/>
</dbReference>
<dbReference type="STRING" id="1619308.B5808_03215"/>
<reference evidence="1 2" key="1">
    <citation type="submission" date="2017-04" db="EMBL/GenBank/DDBJ databases">
        <authorList>
            <person name="Afonso C.L."/>
            <person name="Miller P.J."/>
            <person name="Scott M.A."/>
            <person name="Spackman E."/>
            <person name="Goraichik I."/>
            <person name="Dimitrov K.M."/>
            <person name="Suarez D.L."/>
            <person name="Swayne D.E."/>
        </authorList>
    </citation>
    <scope>NUCLEOTIDE SEQUENCE [LARGE SCALE GENOMIC DNA]</scope>
    <source>
        <strain evidence="2">XA(T)</strain>
    </source>
</reference>
<dbReference type="AlphaFoldDB" id="A0A1X9LGL4"/>
<name>A0A1X9LGL4_9MICO</name>
<dbReference type="KEGG" id="cphy:B5808_03215"/>
<accession>A0A1X9LGL4</accession>
<protein>
    <submittedName>
        <fullName evidence="1">Uncharacterized protein</fullName>
    </submittedName>
</protein>
<evidence type="ECO:0000313" key="2">
    <source>
        <dbReference type="Proteomes" id="UP000192775"/>
    </source>
</evidence>
<dbReference type="RefSeq" id="WP_085018368.1">
    <property type="nucleotide sequence ID" value="NZ_BMHD01000001.1"/>
</dbReference>
<keyword evidence="2" id="KW-1185">Reference proteome</keyword>
<gene>
    <name evidence="1" type="ORF">B5808_03215</name>
</gene>
<proteinExistence type="predicted"/>